<name>A0ABT4TXL6_9ACTN</name>
<protein>
    <submittedName>
        <fullName evidence="2">Iron-containing redox enzyme family protein</fullName>
    </submittedName>
</protein>
<comment type="caution">
    <text evidence="2">The sequence shown here is derived from an EMBL/GenBank/DDBJ whole genome shotgun (WGS) entry which is preliminary data.</text>
</comment>
<proteinExistence type="predicted"/>
<feature type="compositionally biased region" description="Polar residues" evidence="1">
    <location>
        <begin position="1"/>
        <end position="10"/>
    </location>
</feature>
<accession>A0ABT4TXL6</accession>
<dbReference type="RefSeq" id="WP_270683341.1">
    <property type="nucleotide sequence ID" value="NZ_JAQFWQ010000004.1"/>
</dbReference>
<dbReference type="Pfam" id="PF14518">
    <property type="entry name" value="Haem_oxygenas_2"/>
    <property type="match status" value="1"/>
</dbReference>
<dbReference type="EMBL" id="JAQFWQ010000004">
    <property type="protein sequence ID" value="MDA2809432.1"/>
    <property type="molecule type" value="Genomic_DNA"/>
</dbReference>
<reference evidence="2 3" key="1">
    <citation type="submission" date="2023-01" db="EMBL/GenBank/DDBJ databases">
        <title>Draft genome sequence of Nocardiopsis sp. RSe5-2 isolated from halophytes.</title>
        <authorList>
            <person name="Duangmal K."/>
            <person name="Chantavorakit T."/>
        </authorList>
    </citation>
    <scope>NUCLEOTIDE SEQUENCE [LARGE SCALE GENOMIC DNA]</scope>
    <source>
        <strain evidence="2 3">RSe5-2</strain>
    </source>
</reference>
<feature type="region of interest" description="Disordered" evidence="1">
    <location>
        <begin position="1"/>
        <end position="24"/>
    </location>
</feature>
<evidence type="ECO:0000313" key="3">
    <source>
        <dbReference type="Proteomes" id="UP001527866"/>
    </source>
</evidence>
<dbReference type="Proteomes" id="UP001527866">
    <property type="component" value="Unassembled WGS sequence"/>
</dbReference>
<evidence type="ECO:0000313" key="2">
    <source>
        <dbReference type="EMBL" id="MDA2809432.1"/>
    </source>
</evidence>
<gene>
    <name evidence="2" type="ORF">O4J56_02170</name>
</gene>
<sequence length="318" mass="34352">MTTSTASGMPSGTPGGAPRGMPLAPDTAMARARAADSDQLRLYRLYRTVPTAVEYAETLALEERWIGPMAARFEAGAPDLPDRAALLRALRGRLAAEEAAEDEAARFVAEEASLEQLKVIASEFAVDGLTESETLLPVVARLPFASGLAVFRVLIDELGCGSEEKAHSRLYRDLLTGVGMTLDLEYYVRRAAPESLAYVNLFHWLASRAPEPEYFLGGYAYFESSVLYAFQCYRRAAERLGLSEHAYYTEHLYIDGYHSRQMRAALKSLDTERGLDTAKVWAGVELTGAVAGAAFEAAVERARAAGPSGAAQATGAPS</sequence>
<organism evidence="2 3">
    <name type="scientific">Nocardiopsis endophytica</name>
    <dbReference type="NCBI Taxonomy" id="3018445"/>
    <lineage>
        <taxon>Bacteria</taxon>
        <taxon>Bacillati</taxon>
        <taxon>Actinomycetota</taxon>
        <taxon>Actinomycetes</taxon>
        <taxon>Streptosporangiales</taxon>
        <taxon>Nocardiopsidaceae</taxon>
        <taxon>Nocardiopsis</taxon>
    </lineage>
</organism>
<dbReference type="Gene3D" id="1.20.910.10">
    <property type="entry name" value="Heme oxygenase-like"/>
    <property type="match status" value="1"/>
</dbReference>
<dbReference type="SMART" id="SM01236">
    <property type="entry name" value="Haem_oxygenase_2"/>
    <property type="match status" value="1"/>
</dbReference>
<evidence type="ECO:0000256" key="1">
    <source>
        <dbReference type="SAM" id="MobiDB-lite"/>
    </source>
</evidence>
<dbReference type="SUPFAM" id="SSF48613">
    <property type="entry name" value="Heme oxygenase-like"/>
    <property type="match status" value="1"/>
</dbReference>
<keyword evidence="3" id="KW-1185">Reference proteome</keyword>
<dbReference type="InterPro" id="IPR016084">
    <property type="entry name" value="Haem_Oase-like_multi-hlx"/>
</dbReference>